<dbReference type="Gene3D" id="3.40.50.10090">
    <property type="match status" value="2"/>
</dbReference>
<evidence type="ECO:0000256" key="3">
    <source>
        <dbReference type="ARBA" id="ARBA00013109"/>
    </source>
</evidence>
<evidence type="ECO:0000256" key="5">
    <source>
        <dbReference type="ARBA" id="ARBA00023244"/>
    </source>
</evidence>
<dbReference type="PANTHER" id="PTHR38042">
    <property type="entry name" value="UROPORPHYRINOGEN-III SYNTHASE, CHLOROPLASTIC"/>
    <property type="match status" value="1"/>
</dbReference>
<keyword evidence="4 9" id="KW-0456">Lyase</keyword>
<dbReference type="SUPFAM" id="SSF69618">
    <property type="entry name" value="HemD-like"/>
    <property type="match status" value="1"/>
</dbReference>
<dbReference type="InterPro" id="IPR039793">
    <property type="entry name" value="UROS/Hem4"/>
</dbReference>
<keyword evidence="5 9" id="KW-0627">Porphyrin biosynthesis</keyword>
<feature type="domain" description="Tetrapyrrole biosynthesis uroporphyrinogen III synthase" evidence="10">
    <location>
        <begin position="21"/>
        <end position="244"/>
    </location>
</feature>
<name>A0ABY4EP49_9BACI</name>
<dbReference type="Proteomes" id="UP000831787">
    <property type="component" value="Chromosome"/>
</dbReference>
<dbReference type="InterPro" id="IPR003754">
    <property type="entry name" value="4pyrrol_synth_uPrphyn_synth"/>
</dbReference>
<evidence type="ECO:0000256" key="6">
    <source>
        <dbReference type="ARBA" id="ARBA00037589"/>
    </source>
</evidence>
<evidence type="ECO:0000256" key="7">
    <source>
        <dbReference type="ARBA" id="ARBA00040167"/>
    </source>
</evidence>
<accession>A0ABY4EP49</accession>
<evidence type="ECO:0000256" key="9">
    <source>
        <dbReference type="RuleBase" id="RU366031"/>
    </source>
</evidence>
<dbReference type="RefSeq" id="WP_244713321.1">
    <property type="nucleotide sequence ID" value="NZ_CP095073.1"/>
</dbReference>
<sequence>MRTLAGKHILVTRAKSQARPLSALIETHGGVAVETPLLSFQLHDSKEHDRLLAKLHEFSWIFVTSANGVKFFFELLSFYNADLPQSLKWAVVGTRTEDALNKYGVKADFVPEKFNARSLSRSFFQKYDEPGRLLFVRGNRSRDEFIQAMKQEQVFFQTMTVYDTIPVEHSYEIIQEKLRLQEIDGLTFTSPSTIDAFMDAIQNTNAKALHLPCFCIGPTTGARAEERGFSQVIEPSNFSIKDMMDKIIDYFSEEGKR</sequence>
<organism evidence="11 12">
    <name type="scientific">Halobacillus salinarum</name>
    <dbReference type="NCBI Taxonomy" id="2932257"/>
    <lineage>
        <taxon>Bacteria</taxon>
        <taxon>Bacillati</taxon>
        <taxon>Bacillota</taxon>
        <taxon>Bacilli</taxon>
        <taxon>Bacillales</taxon>
        <taxon>Bacillaceae</taxon>
        <taxon>Halobacillus</taxon>
    </lineage>
</organism>
<evidence type="ECO:0000256" key="2">
    <source>
        <dbReference type="ARBA" id="ARBA00008133"/>
    </source>
</evidence>
<evidence type="ECO:0000256" key="1">
    <source>
        <dbReference type="ARBA" id="ARBA00004772"/>
    </source>
</evidence>
<reference evidence="11 12" key="1">
    <citation type="submission" date="2022-04" db="EMBL/GenBank/DDBJ databases">
        <title>Halobacillus sp. isolated from saltern.</title>
        <authorList>
            <person name="Won M."/>
            <person name="Lee C.-M."/>
            <person name="Woen H.-Y."/>
            <person name="Kwon S.-W."/>
        </authorList>
    </citation>
    <scope>NUCLEOTIDE SEQUENCE [LARGE SCALE GENOMIC DNA]</scope>
    <source>
        <strain evidence="11 12">SSBR10-3</strain>
    </source>
</reference>
<keyword evidence="12" id="KW-1185">Reference proteome</keyword>
<evidence type="ECO:0000313" key="11">
    <source>
        <dbReference type="EMBL" id="UOQ46238.1"/>
    </source>
</evidence>
<comment type="function">
    <text evidence="6 9">Catalyzes cyclization of the linear tetrapyrrole, hydroxymethylbilane, to the macrocyclic uroporphyrinogen III.</text>
</comment>
<dbReference type="CDD" id="cd06578">
    <property type="entry name" value="HemD"/>
    <property type="match status" value="1"/>
</dbReference>
<evidence type="ECO:0000256" key="4">
    <source>
        <dbReference type="ARBA" id="ARBA00023239"/>
    </source>
</evidence>
<evidence type="ECO:0000313" key="12">
    <source>
        <dbReference type="Proteomes" id="UP000831787"/>
    </source>
</evidence>
<evidence type="ECO:0000259" key="10">
    <source>
        <dbReference type="Pfam" id="PF02602"/>
    </source>
</evidence>
<proteinExistence type="inferred from homology"/>
<dbReference type="PANTHER" id="PTHR38042:SF1">
    <property type="entry name" value="UROPORPHYRINOGEN-III SYNTHASE, CHLOROPLASTIC"/>
    <property type="match status" value="1"/>
</dbReference>
<dbReference type="EC" id="4.2.1.75" evidence="3 9"/>
<dbReference type="InterPro" id="IPR036108">
    <property type="entry name" value="4pyrrol_syn_uPrphyn_synt_sf"/>
</dbReference>
<comment type="pathway">
    <text evidence="1 9">Porphyrin-containing compound metabolism; protoporphyrin-IX biosynthesis; coproporphyrinogen-III from 5-aminolevulinate: step 3/4.</text>
</comment>
<dbReference type="Pfam" id="PF02602">
    <property type="entry name" value="HEM4"/>
    <property type="match status" value="1"/>
</dbReference>
<comment type="catalytic activity">
    <reaction evidence="8 9">
        <text>hydroxymethylbilane = uroporphyrinogen III + H2O</text>
        <dbReference type="Rhea" id="RHEA:18965"/>
        <dbReference type="ChEBI" id="CHEBI:15377"/>
        <dbReference type="ChEBI" id="CHEBI:57308"/>
        <dbReference type="ChEBI" id="CHEBI:57845"/>
        <dbReference type="EC" id="4.2.1.75"/>
    </reaction>
</comment>
<gene>
    <name evidence="11" type="ORF">MUN89_10175</name>
</gene>
<evidence type="ECO:0000256" key="8">
    <source>
        <dbReference type="ARBA" id="ARBA00048617"/>
    </source>
</evidence>
<comment type="similarity">
    <text evidence="2 9">Belongs to the uroporphyrinogen-III synthase family.</text>
</comment>
<dbReference type="EMBL" id="CP095073">
    <property type="protein sequence ID" value="UOQ46238.1"/>
    <property type="molecule type" value="Genomic_DNA"/>
</dbReference>
<protein>
    <recommendedName>
        <fullName evidence="7 9">Uroporphyrinogen-III synthase</fullName>
        <ecNumber evidence="3 9">4.2.1.75</ecNumber>
    </recommendedName>
</protein>